<evidence type="ECO:0000256" key="7">
    <source>
        <dbReference type="ARBA" id="ARBA00023187"/>
    </source>
</evidence>
<dbReference type="Pfam" id="PF00076">
    <property type="entry name" value="RRM_1"/>
    <property type="match status" value="2"/>
</dbReference>
<evidence type="ECO:0000256" key="9">
    <source>
        <dbReference type="ARBA" id="ARBA00023274"/>
    </source>
</evidence>
<feature type="domain" description="RRM" evidence="12">
    <location>
        <begin position="184"/>
        <end position="258"/>
    </location>
</feature>
<dbReference type="Proteomes" id="UP000266861">
    <property type="component" value="Unassembled WGS sequence"/>
</dbReference>
<dbReference type="PROSITE" id="PS50102">
    <property type="entry name" value="RRM"/>
    <property type="match status" value="2"/>
</dbReference>
<evidence type="ECO:0000256" key="3">
    <source>
        <dbReference type="ARBA" id="ARBA00022664"/>
    </source>
</evidence>
<dbReference type="GO" id="GO:0030532">
    <property type="term" value="C:small nuclear ribonucleoprotein complex"/>
    <property type="evidence" value="ECO:0007669"/>
    <property type="project" value="UniProtKB-ARBA"/>
</dbReference>
<dbReference type="CDD" id="cd12246">
    <property type="entry name" value="RRM1_U1A_like"/>
    <property type="match status" value="1"/>
</dbReference>
<feature type="compositionally biased region" description="Low complexity" evidence="11">
    <location>
        <begin position="164"/>
        <end position="176"/>
    </location>
</feature>
<comment type="caution">
    <text evidence="13">The sequence shown here is derived from an EMBL/GenBank/DDBJ whole genome shotgun (WGS) entry which is preliminary data.</text>
</comment>
<comment type="similarity">
    <text evidence="2">Belongs to the RRM U1 A/B'' family.</text>
</comment>
<evidence type="ECO:0000259" key="12">
    <source>
        <dbReference type="PROSITE" id="PS50102"/>
    </source>
</evidence>
<keyword evidence="6 10" id="KW-0694">RNA-binding</keyword>
<proteinExistence type="inferred from homology"/>
<evidence type="ECO:0000256" key="1">
    <source>
        <dbReference type="ARBA" id="ARBA00004123"/>
    </source>
</evidence>
<dbReference type="EMBL" id="PQFF01000134">
    <property type="protein sequence ID" value="RHZ79635.1"/>
    <property type="molecule type" value="Genomic_DNA"/>
</dbReference>
<protein>
    <recommendedName>
        <fullName evidence="12">RRM domain-containing protein</fullName>
    </recommendedName>
</protein>
<dbReference type="PANTHER" id="PTHR10501">
    <property type="entry name" value="U1 SMALL NUCLEAR RIBONUCLEOPROTEIN A/U2 SMALL NUCLEAR RIBONUCLEOPROTEIN B"/>
    <property type="match status" value="1"/>
</dbReference>
<dbReference type="InterPro" id="IPR000504">
    <property type="entry name" value="RRM_dom"/>
</dbReference>
<feature type="region of interest" description="Disordered" evidence="11">
    <location>
        <begin position="139"/>
        <end position="176"/>
    </location>
</feature>
<dbReference type="FunFam" id="3.30.70.330:FF:000029">
    <property type="entry name" value="U2 small nuclear ribonucleoprotein B"/>
    <property type="match status" value="1"/>
</dbReference>
<evidence type="ECO:0000256" key="6">
    <source>
        <dbReference type="ARBA" id="ARBA00022884"/>
    </source>
</evidence>
<keyword evidence="7" id="KW-0508">mRNA splicing</keyword>
<keyword evidence="8" id="KW-0539">Nucleus</keyword>
<evidence type="ECO:0000256" key="8">
    <source>
        <dbReference type="ARBA" id="ARBA00023242"/>
    </source>
</evidence>
<keyword evidence="5" id="KW-0677">Repeat</keyword>
<keyword evidence="3" id="KW-0507">mRNA processing</keyword>
<dbReference type="InterPro" id="IPR012677">
    <property type="entry name" value="Nucleotide-bd_a/b_plait_sf"/>
</dbReference>
<dbReference type="FunFam" id="3.30.70.330:FF:000039">
    <property type="entry name" value="U1 small nuclear ribonucleoprotein A"/>
    <property type="match status" value="1"/>
</dbReference>
<evidence type="ECO:0000256" key="5">
    <source>
        <dbReference type="ARBA" id="ARBA00022737"/>
    </source>
</evidence>
<gene>
    <name evidence="13" type="ORF">Glove_143g11</name>
</gene>
<dbReference type="OrthoDB" id="277802at2759"/>
<dbReference type="SUPFAM" id="SSF54928">
    <property type="entry name" value="RNA-binding domain, RBD"/>
    <property type="match status" value="2"/>
</dbReference>
<name>A0A397IUE8_9GLOM</name>
<accession>A0A397IUE8</accession>
<dbReference type="CDD" id="cd12247">
    <property type="entry name" value="RRM2_U1A_like"/>
    <property type="match status" value="1"/>
</dbReference>
<evidence type="ECO:0000313" key="14">
    <source>
        <dbReference type="Proteomes" id="UP000266861"/>
    </source>
</evidence>
<keyword evidence="14" id="KW-1185">Reference proteome</keyword>
<evidence type="ECO:0000256" key="4">
    <source>
        <dbReference type="ARBA" id="ARBA00022728"/>
    </source>
</evidence>
<dbReference type="AlphaFoldDB" id="A0A397IUE8"/>
<evidence type="ECO:0000256" key="11">
    <source>
        <dbReference type="SAM" id="MobiDB-lite"/>
    </source>
</evidence>
<organism evidence="13 14">
    <name type="scientific">Diversispora epigaea</name>
    <dbReference type="NCBI Taxonomy" id="1348612"/>
    <lineage>
        <taxon>Eukaryota</taxon>
        <taxon>Fungi</taxon>
        <taxon>Fungi incertae sedis</taxon>
        <taxon>Mucoromycota</taxon>
        <taxon>Glomeromycotina</taxon>
        <taxon>Glomeromycetes</taxon>
        <taxon>Diversisporales</taxon>
        <taxon>Diversisporaceae</taxon>
        <taxon>Diversispora</taxon>
    </lineage>
</organism>
<comment type="subcellular location">
    <subcellularLocation>
        <location evidence="1">Nucleus</location>
    </subcellularLocation>
</comment>
<keyword evidence="4" id="KW-0747">Spliceosome</keyword>
<evidence type="ECO:0000313" key="13">
    <source>
        <dbReference type="EMBL" id="RHZ79635.1"/>
    </source>
</evidence>
<feature type="domain" description="RRM" evidence="12">
    <location>
        <begin position="8"/>
        <end position="87"/>
    </location>
</feature>
<dbReference type="InterPro" id="IPR035979">
    <property type="entry name" value="RBD_domain_sf"/>
</dbReference>
<dbReference type="SMART" id="SM00360">
    <property type="entry name" value="RRM"/>
    <property type="match status" value="2"/>
</dbReference>
<dbReference type="GO" id="GO:0006397">
    <property type="term" value="P:mRNA processing"/>
    <property type="evidence" value="ECO:0007669"/>
    <property type="project" value="UniProtKB-KW"/>
</dbReference>
<reference evidence="13 14" key="1">
    <citation type="submission" date="2018-08" db="EMBL/GenBank/DDBJ databases">
        <title>Genome and evolution of the arbuscular mycorrhizal fungus Diversispora epigaea (formerly Glomus versiforme) and its bacterial endosymbionts.</title>
        <authorList>
            <person name="Sun X."/>
            <person name="Fei Z."/>
            <person name="Harrison M."/>
        </authorList>
    </citation>
    <scope>NUCLEOTIDE SEQUENCE [LARGE SCALE GENOMIC DNA]</scope>
    <source>
        <strain evidence="13 14">IT104</strain>
    </source>
</reference>
<evidence type="ECO:0000256" key="10">
    <source>
        <dbReference type="PROSITE-ProRule" id="PRU00176"/>
    </source>
</evidence>
<dbReference type="GO" id="GO:0005681">
    <property type="term" value="C:spliceosomal complex"/>
    <property type="evidence" value="ECO:0007669"/>
    <property type="project" value="UniProtKB-KW"/>
</dbReference>
<dbReference type="STRING" id="1348612.A0A397IUE8"/>
<dbReference type="GO" id="GO:0003723">
    <property type="term" value="F:RNA binding"/>
    <property type="evidence" value="ECO:0007669"/>
    <property type="project" value="UniProtKB-UniRule"/>
</dbReference>
<dbReference type="Gene3D" id="3.30.70.330">
    <property type="match status" value="2"/>
</dbReference>
<feature type="compositionally biased region" description="Acidic residues" evidence="11">
    <location>
        <begin position="148"/>
        <end position="161"/>
    </location>
</feature>
<sequence length="258" mass="29006">MSSILPNQTLYVRNLNEKTNKEELRRSLYALFSAYGRILDIVAMKTIKMRGQAFIVFKEIQSATAAMRGLNGFMFYDRTMHIEYAKGKSDAIAKLDGTWKKASLPTNLSSQRVVGTVSSAPAVKRQREEEWLVDHKRAANGGRKNDIEPESPEIEMEDETELPATGTGVNAGATGTNETEPLNRILYIQNLPPDVTDEMLSYLFEQYPGFKEVRLVPGKSDIAFVEYESDNQAAVAKEVLNGFKITHDKEMKVTFAKR</sequence>
<evidence type="ECO:0000256" key="2">
    <source>
        <dbReference type="ARBA" id="ARBA00007243"/>
    </source>
</evidence>
<dbReference type="GO" id="GO:0008380">
    <property type="term" value="P:RNA splicing"/>
    <property type="evidence" value="ECO:0007669"/>
    <property type="project" value="UniProtKB-KW"/>
</dbReference>
<keyword evidence="9" id="KW-0687">Ribonucleoprotein</keyword>